<dbReference type="GO" id="GO:0016787">
    <property type="term" value="F:hydrolase activity"/>
    <property type="evidence" value="ECO:0007669"/>
    <property type="project" value="UniProtKB-KW"/>
</dbReference>
<dbReference type="InterPro" id="IPR000587">
    <property type="entry name" value="Creatinase_N"/>
</dbReference>
<dbReference type="Pfam" id="PF01321">
    <property type="entry name" value="Creatinase_N"/>
    <property type="match status" value="1"/>
</dbReference>
<dbReference type="PANTHER" id="PTHR46112:SF8">
    <property type="entry name" value="CYTOPLASMIC PEPTIDASE PEPQ-RELATED"/>
    <property type="match status" value="1"/>
</dbReference>
<evidence type="ECO:0000313" key="5">
    <source>
        <dbReference type="EMBL" id="KGA18651.1"/>
    </source>
</evidence>
<dbReference type="GO" id="GO:0046872">
    <property type="term" value="F:metal ion binding"/>
    <property type="evidence" value="ECO:0007669"/>
    <property type="project" value="UniProtKB-KW"/>
</dbReference>
<keyword evidence="1" id="KW-0479">Metal-binding</keyword>
<dbReference type="InterPro" id="IPR000994">
    <property type="entry name" value="Pept_M24"/>
</dbReference>
<evidence type="ECO:0000256" key="1">
    <source>
        <dbReference type="ARBA" id="ARBA00022723"/>
    </source>
</evidence>
<dbReference type="InterPro" id="IPR050659">
    <property type="entry name" value="Peptidase_M24B"/>
</dbReference>
<evidence type="ECO:0000259" key="3">
    <source>
        <dbReference type="Pfam" id="PF00557"/>
    </source>
</evidence>
<dbReference type="Gene3D" id="3.90.230.10">
    <property type="entry name" value="Creatinase/methionine aminopeptidase superfamily"/>
    <property type="match status" value="1"/>
</dbReference>
<keyword evidence="2" id="KW-0378">Hydrolase</keyword>
<name>A0A094QWC4_9ZZZZ</name>
<evidence type="ECO:0000259" key="4">
    <source>
        <dbReference type="Pfam" id="PF01321"/>
    </source>
</evidence>
<comment type="caution">
    <text evidence="5">The sequence shown here is derived from an EMBL/GenBank/DDBJ whole genome shotgun (WGS) entry which is preliminary data.</text>
</comment>
<dbReference type="EMBL" id="JNSL01000040">
    <property type="protein sequence ID" value="KGA18651.1"/>
    <property type="molecule type" value="Genomic_DNA"/>
</dbReference>
<sequence length="379" mass="40854">MPRPHFLPLRVEGRLEAVAQQLTDNHSASALIVSSSVNMRYLTGFTGSAGVLICRIDGSVLVTDGRYVEQAQAQIRDSGAAVRIVEARTAAATLDAVVAELAHDAKIGCESADLTVDAYARYVSALGRELIPLSGLVEEQRRSKSEAEIERIAFAAHAADKALADARDLLVRSMSEPITERDVRDELEYRMRRYGADGPSYETIVATGANAARPHHRPTDQQLTEGDSVVIDVGGLVDGYHSDMTRTYLLGEVDPVLQTMLDVVTEAQSRGVAAVRAGELPSEIDRICRTVIAEVGFGAEFVHGTGHGVGLNIHESPWLRAQSNEPLRDGEVVTVEPGVYRVGLGGVRIEDLLLVRAAGSTTLTHTPKDSLCLQSRQTI</sequence>
<feature type="domain" description="Peptidase M24" evidence="3">
    <location>
        <begin position="152"/>
        <end position="356"/>
    </location>
</feature>
<dbReference type="InterPro" id="IPR001714">
    <property type="entry name" value="Pept_M24_MAP"/>
</dbReference>
<dbReference type="InterPro" id="IPR029149">
    <property type="entry name" value="Creatin/AminoP/Spt16_N"/>
</dbReference>
<dbReference type="InterPro" id="IPR036005">
    <property type="entry name" value="Creatinase/aminopeptidase-like"/>
</dbReference>
<dbReference type="Gene3D" id="3.40.350.10">
    <property type="entry name" value="Creatinase/prolidase N-terminal domain"/>
    <property type="match status" value="1"/>
</dbReference>
<dbReference type="PROSITE" id="PS00491">
    <property type="entry name" value="PROLINE_PEPTIDASE"/>
    <property type="match status" value="1"/>
</dbReference>
<dbReference type="InterPro" id="IPR001131">
    <property type="entry name" value="Peptidase_M24B_aminopep-P_CS"/>
</dbReference>
<dbReference type="AlphaFoldDB" id="A0A094QWC4"/>
<protein>
    <recommendedName>
        <fullName evidence="6">Peptidase M24</fullName>
    </recommendedName>
</protein>
<organism evidence="5">
    <name type="scientific">freshwater metagenome</name>
    <dbReference type="NCBI Taxonomy" id="449393"/>
    <lineage>
        <taxon>unclassified sequences</taxon>
        <taxon>metagenomes</taxon>
        <taxon>ecological metagenomes</taxon>
    </lineage>
</organism>
<proteinExistence type="predicted"/>
<reference evidence="5" key="1">
    <citation type="submission" date="2014-06" db="EMBL/GenBank/DDBJ databases">
        <title>Key roles for freshwater Actinobacteria revealed by deep metagenomic sequencing.</title>
        <authorList>
            <person name="Ghai R."/>
            <person name="Mizuno C.M."/>
            <person name="Picazo A."/>
            <person name="Camacho A."/>
            <person name="Rodriguez-Valera F."/>
        </authorList>
    </citation>
    <scope>NUCLEOTIDE SEQUENCE</scope>
</reference>
<dbReference type="SUPFAM" id="SSF53092">
    <property type="entry name" value="Creatinase/prolidase N-terminal domain"/>
    <property type="match status" value="1"/>
</dbReference>
<feature type="domain" description="Creatinase N-terminal" evidence="4">
    <location>
        <begin position="14"/>
        <end position="141"/>
    </location>
</feature>
<dbReference type="PANTHER" id="PTHR46112">
    <property type="entry name" value="AMINOPEPTIDASE"/>
    <property type="match status" value="1"/>
</dbReference>
<dbReference type="SUPFAM" id="SSF55920">
    <property type="entry name" value="Creatinase/aminopeptidase"/>
    <property type="match status" value="1"/>
</dbReference>
<evidence type="ECO:0008006" key="6">
    <source>
        <dbReference type="Google" id="ProtNLM"/>
    </source>
</evidence>
<gene>
    <name evidence="5" type="ORF">GM51_7935</name>
</gene>
<dbReference type="PRINTS" id="PR00599">
    <property type="entry name" value="MAPEPTIDASE"/>
</dbReference>
<evidence type="ECO:0000256" key="2">
    <source>
        <dbReference type="ARBA" id="ARBA00022801"/>
    </source>
</evidence>
<accession>A0A094QWC4</accession>
<dbReference type="Pfam" id="PF00557">
    <property type="entry name" value="Peptidase_M24"/>
    <property type="match status" value="1"/>
</dbReference>